<organism evidence="1">
    <name type="scientific">marine sediment metagenome</name>
    <dbReference type="NCBI Taxonomy" id="412755"/>
    <lineage>
        <taxon>unclassified sequences</taxon>
        <taxon>metagenomes</taxon>
        <taxon>ecological metagenomes</taxon>
    </lineage>
</organism>
<protein>
    <submittedName>
        <fullName evidence="1">Uncharacterized protein</fullName>
    </submittedName>
</protein>
<proteinExistence type="predicted"/>
<dbReference type="AlphaFoldDB" id="A0A0F9PSG2"/>
<gene>
    <name evidence="1" type="ORF">LCGC14_1102070</name>
</gene>
<reference evidence="1" key="1">
    <citation type="journal article" date="2015" name="Nature">
        <title>Complex archaea that bridge the gap between prokaryotes and eukaryotes.</title>
        <authorList>
            <person name="Spang A."/>
            <person name="Saw J.H."/>
            <person name="Jorgensen S.L."/>
            <person name="Zaremba-Niedzwiedzka K."/>
            <person name="Martijn J."/>
            <person name="Lind A.E."/>
            <person name="van Eijk R."/>
            <person name="Schleper C."/>
            <person name="Guy L."/>
            <person name="Ettema T.J."/>
        </authorList>
    </citation>
    <scope>NUCLEOTIDE SEQUENCE</scope>
</reference>
<evidence type="ECO:0000313" key="1">
    <source>
        <dbReference type="EMBL" id="KKN03996.1"/>
    </source>
</evidence>
<sequence>MKTAAGATYPQTRCALGVRYDNFHRLIPPPAGYSRLGAELFEMYTHFYPERAAKLRAARRGMGPMPAPPHTI</sequence>
<comment type="caution">
    <text evidence="1">The sequence shown here is derived from an EMBL/GenBank/DDBJ whole genome shotgun (WGS) entry which is preliminary data.</text>
</comment>
<name>A0A0F9PSG2_9ZZZZ</name>
<accession>A0A0F9PSG2</accession>
<dbReference type="EMBL" id="LAZR01004972">
    <property type="protein sequence ID" value="KKN03996.1"/>
    <property type="molecule type" value="Genomic_DNA"/>
</dbReference>